<accession>A0ABS9U3L6</accession>
<feature type="transmembrane region" description="Helical" evidence="1">
    <location>
        <begin position="389"/>
        <end position="410"/>
    </location>
</feature>
<evidence type="ECO:0000256" key="1">
    <source>
        <dbReference type="SAM" id="Phobius"/>
    </source>
</evidence>
<keyword evidence="1" id="KW-0472">Membrane</keyword>
<gene>
    <name evidence="2" type="ORF">L0M17_15085</name>
</gene>
<keyword evidence="3" id="KW-1185">Reference proteome</keyword>
<feature type="transmembrane region" description="Helical" evidence="1">
    <location>
        <begin position="251"/>
        <end position="275"/>
    </location>
</feature>
<dbReference type="EMBL" id="JAKZBV010000001">
    <property type="protein sequence ID" value="MCH6471283.1"/>
    <property type="molecule type" value="Genomic_DNA"/>
</dbReference>
<evidence type="ECO:0000313" key="3">
    <source>
        <dbReference type="Proteomes" id="UP001202922"/>
    </source>
</evidence>
<feature type="transmembrane region" description="Helical" evidence="1">
    <location>
        <begin position="337"/>
        <end position="357"/>
    </location>
</feature>
<feature type="transmembrane region" description="Helical" evidence="1">
    <location>
        <begin position="206"/>
        <end position="225"/>
    </location>
</feature>
<dbReference type="Proteomes" id="UP001202922">
    <property type="component" value="Unassembled WGS sequence"/>
</dbReference>
<organism evidence="2 3">
    <name type="scientific">Sinomonas terrae</name>
    <dbReference type="NCBI Taxonomy" id="2908838"/>
    <lineage>
        <taxon>Bacteria</taxon>
        <taxon>Bacillati</taxon>
        <taxon>Actinomycetota</taxon>
        <taxon>Actinomycetes</taxon>
        <taxon>Micrococcales</taxon>
        <taxon>Micrococcaceae</taxon>
        <taxon>Sinomonas</taxon>
    </lineage>
</organism>
<name>A0ABS9U3L6_9MICC</name>
<evidence type="ECO:0008006" key="4">
    <source>
        <dbReference type="Google" id="ProtNLM"/>
    </source>
</evidence>
<keyword evidence="1" id="KW-1133">Transmembrane helix</keyword>
<protein>
    <recommendedName>
        <fullName evidence="4">Peptide zinc metalloprotease protein</fullName>
    </recommendedName>
</protein>
<keyword evidence="1" id="KW-0812">Transmembrane</keyword>
<feature type="transmembrane region" description="Helical" evidence="1">
    <location>
        <begin position="175"/>
        <end position="194"/>
    </location>
</feature>
<sequence>MTMTAAPPSAPQRWQRASGVQLLGIVNGSGLNHSTYLVRRADGQVVQLTELLHSIVREAAKPLPSDELARRVSSNFGRELDVEGLTLLAEAKLEPLGLIERPGKSPAAPPPSAAPLLALTVKATVLRAAQVERIASLLSKLYAPPVVVLACLALIALDARLFLGTDVLEALSSVLLTPTLLLLFFALVTAGGLVHEMGHAAACRYGGATPGVIGVGLYLVFPAFFTDVTDSYRLSRGGRIRTDLGGLYFHLWWVLCAGAGYLLTGSPLLLLLAIVTQLQMAQQLPPTIRLDGYFVLSDIAGVPDLFARVAPVLRSLIPGRQADARVRELRPAARRIVTAWVLAVVPFLAGVLVWLALSLPTILTETATAIVAHVSRLSVSLALGQPLDAIMSLLAMTLLALPAVGSLLILARLATSIIHVAAGRMAPPIIRYKPRHAATPGRFRLGYHF</sequence>
<reference evidence="2 3" key="1">
    <citation type="submission" date="2022-03" db="EMBL/GenBank/DDBJ databases">
        <title>Sinomonas sp. isolated from a soil.</title>
        <authorList>
            <person name="Han J."/>
            <person name="Kim D.-U."/>
        </authorList>
    </citation>
    <scope>NUCLEOTIDE SEQUENCE [LARGE SCALE GENOMIC DNA]</scope>
    <source>
        <strain evidence="2 3">5-5</strain>
    </source>
</reference>
<proteinExistence type="predicted"/>
<dbReference type="RefSeq" id="WP_241054964.1">
    <property type="nucleotide sequence ID" value="NZ_JAKZBV010000001.1"/>
</dbReference>
<comment type="caution">
    <text evidence="2">The sequence shown here is derived from an EMBL/GenBank/DDBJ whole genome shotgun (WGS) entry which is preliminary data.</text>
</comment>
<feature type="transmembrane region" description="Helical" evidence="1">
    <location>
        <begin position="141"/>
        <end position="163"/>
    </location>
</feature>
<evidence type="ECO:0000313" key="2">
    <source>
        <dbReference type="EMBL" id="MCH6471283.1"/>
    </source>
</evidence>